<dbReference type="Gene3D" id="2.40.128.140">
    <property type="entry name" value="Outer membrane protein"/>
    <property type="match status" value="1"/>
</dbReference>
<protein>
    <submittedName>
        <fullName evidence="2">Uncharacterized protein</fullName>
    </submittedName>
</protein>
<sequence length="303" mass="32464">MRFTGFLTVCVIGAMAAGAAQAQNVLIGRSAALNNDYLGDNEDRWQTASYSSSWLFSSSLELREIGIGPRFELRARGQIVTPEKLNGAPPAGSRPYAGYIGAGAFSHYTFAGWDVAAGAELGLLGPSSGISDLHTALHDLLSENEPQGWSTQVADQFVFTPVVEAGYKIGGEGGAPMLRPFVTAQMGLEDILRAGVDISIGIDRDLTQPIRDMITGQQFPVRYDRLDQIQLTVGMDVASVQGSEFFPSSHTAMAENTRTRVRGSIFAPVGAADVNYGVTWMSEEFTTQGAPQVLGSIGVEFRF</sequence>
<dbReference type="RefSeq" id="WP_184012318.1">
    <property type="nucleotide sequence ID" value="NZ_JACIJS010000007.1"/>
</dbReference>
<organism evidence="2 3">
    <name type="scientific">Rubricella aquisinus</name>
    <dbReference type="NCBI Taxonomy" id="2028108"/>
    <lineage>
        <taxon>Bacteria</taxon>
        <taxon>Pseudomonadati</taxon>
        <taxon>Pseudomonadota</taxon>
        <taxon>Alphaproteobacteria</taxon>
        <taxon>Rhodobacterales</taxon>
        <taxon>Paracoccaceae</taxon>
        <taxon>Rubricella</taxon>
    </lineage>
</organism>
<evidence type="ECO:0000313" key="2">
    <source>
        <dbReference type="EMBL" id="MBB5516583.1"/>
    </source>
</evidence>
<dbReference type="AlphaFoldDB" id="A0A840WRB3"/>
<dbReference type="InterPro" id="IPR018707">
    <property type="entry name" value="LpxR"/>
</dbReference>
<name>A0A840WRB3_9RHOB</name>
<feature type="signal peptide" evidence="1">
    <location>
        <begin position="1"/>
        <end position="22"/>
    </location>
</feature>
<comment type="caution">
    <text evidence="2">The sequence shown here is derived from an EMBL/GenBank/DDBJ whole genome shotgun (WGS) entry which is preliminary data.</text>
</comment>
<dbReference type="Pfam" id="PF09982">
    <property type="entry name" value="LpxR"/>
    <property type="match status" value="1"/>
</dbReference>
<keyword evidence="1" id="KW-0732">Signal</keyword>
<feature type="chain" id="PRO_5033062341" evidence="1">
    <location>
        <begin position="23"/>
        <end position="303"/>
    </location>
</feature>
<gene>
    <name evidence="2" type="ORF">FHS89_002614</name>
</gene>
<dbReference type="Proteomes" id="UP000553766">
    <property type="component" value="Unassembled WGS sequence"/>
</dbReference>
<dbReference type="EMBL" id="JACIJS010000007">
    <property type="protein sequence ID" value="MBB5516583.1"/>
    <property type="molecule type" value="Genomic_DNA"/>
</dbReference>
<dbReference type="InterPro" id="IPR037107">
    <property type="entry name" value="Put_OMP_sf"/>
</dbReference>
<accession>A0A840WRB3</accession>
<proteinExistence type="predicted"/>
<evidence type="ECO:0000313" key="3">
    <source>
        <dbReference type="Proteomes" id="UP000553766"/>
    </source>
</evidence>
<reference evidence="2 3" key="1">
    <citation type="submission" date="2020-08" db="EMBL/GenBank/DDBJ databases">
        <title>Genomic Encyclopedia of Type Strains, Phase IV (KMG-IV): sequencing the most valuable type-strain genomes for metagenomic binning, comparative biology and taxonomic classification.</title>
        <authorList>
            <person name="Goeker M."/>
        </authorList>
    </citation>
    <scope>NUCLEOTIDE SEQUENCE [LARGE SCALE GENOMIC DNA]</scope>
    <source>
        <strain evidence="2 3">DSM 103377</strain>
    </source>
</reference>
<evidence type="ECO:0000256" key="1">
    <source>
        <dbReference type="SAM" id="SignalP"/>
    </source>
</evidence>
<keyword evidence="3" id="KW-1185">Reference proteome</keyword>